<dbReference type="Proteomes" id="UP000515908">
    <property type="component" value="Chromosome 27"/>
</dbReference>
<evidence type="ECO:0008006" key="5">
    <source>
        <dbReference type="Google" id="ProtNLM"/>
    </source>
</evidence>
<evidence type="ECO:0000256" key="2">
    <source>
        <dbReference type="SAM" id="Phobius"/>
    </source>
</evidence>
<feature type="region of interest" description="Disordered" evidence="1">
    <location>
        <begin position="131"/>
        <end position="242"/>
    </location>
</feature>
<dbReference type="PANTHER" id="PTHR42253:SF1">
    <property type="entry name" value="TRANSMEMBRANE PROTEIN"/>
    <property type="match status" value="1"/>
</dbReference>
<accession>A0A7G2CT25</accession>
<reference evidence="3 4" key="1">
    <citation type="submission" date="2020-08" db="EMBL/GenBank/DDBJ databases">
        <authorList>
            <person name="Newling K."/>
            <person name="Davey J."/>
            <person name="Forrester S."/>
        </authorList>
    </citation>
    <scope>NUCLEOTIDE SEQUENCE [LARGE SCALE GENOMIC DNA]</scope>
    <source>
        <strain evidence="4">Crithidia deanei Carvalho (ATCC PRA-265)</strain>
    </source>
</reference>
<organism evidence="3 4">
    <name type="scientific">Angomonas deanei</name>
    <dbReference type="NCBI Taxonomy" id="59799"/>
    <lineage>
        <taxon>Eukaryota</taxon>
        <taxon>Discoba</taxon>
        <taxon>Euglenozoa</taxon>
        <taxon>Kinetoplastea</taxon>
        <taxon>Metakinetoplastina</taxon>
        <taxon>Trypanosomatida</taxon>
        <taxon>Trypanosomatidae</taxon>
        <taxon>Strigomonadinae</taxon>
        <taxon>Angomonas</taxon>
    </lineage>
</organism>
<feature type="transmembrane region" description="Helical" evidence="2">
    <location>
        <begin position="20"/>
        <end position="40"/>
    </location>
</feature>
<dbReference type="EMBL" id="LR877171">
    <property type="protein sequence ID" value="CAD2222655.1"/>
    <property type="molecule type" value="Genomic_DNA"/>
</dbReference>
<keyword evidence="4" id="KW-1185">Reference proteome</keyword>
<feature type="transmembrane region" description="Helical" evidence="2">
    <location>
        <begin position="429"/>
        <end position="451"/>
    </location>
</feature>
<proteinExistence type="predicted"/>
<feature type="transmembrane region" description="Helical" evidence="2">
    <location>
        <begin position="371"/>
        <end position="391"/>
    </location>
</feature>
<feature type="transmembrane region" description="Helical" evidence="2">
    <location>
        <begin position="315"/>
        <end position="336"/>
    </location>
</feature>
<keyword evidence="2" id="KW-1133">Transmembrane helix</keyword>
<gene>
    <name evidence="3" type="ORF">ADEAN_001020200</name>
</gene>
<evidence type="ECO:0000313" key="3">
    <source>
        <dbReference type="EMBL" id="CAD2222655.1"/>
    </source>
</evidence>
<evidence type="ECO:0000256" key="1">
    <source>
        <dbReference type="SAM" id="MobiDB-lite"/>
    </source>
</evidence>
<keyword evidence="2" id="KW-0812">Transmembrane</keyword>
<keyword evidence="2" id="KW-0472">Membrane</keyword>
<dbReference type="VEuPathDB" id="TriTrypDB:ADEAN_001020200"/>
<feature type="transmembrane region" description="Helical" evidence="2">
    <location>
        <begin position="49"/>
        <end position="70"/>
    </location>
</feature>
<protein>
    <recommendedName>
        <fullName evidence="5">Transmembrane protein</fullName>
    </recommendedName>
</protein>
<sequence>MDMLNSWMATYAASYTSEVLQALFTNLCPLYAVFFSKYFLKDTRTYTNVYIIAVFVLTILGILAACLYGFITNAEHMGDGKWWILIFFASMPFRVLMNVWQSLYMILYTYDDNFIHWLRVRFDRGDVATTGSGAVREDGEGPAVTVEPTTDRRSLPARRSPMHTAEKKDGVVDAVVNETTPEHRGRPKRRTREVSSGHRSISSSDLDDSDERLQREDSDELGPTLVLPPRGRSTPPPAGTANNSLFTSFAEARDPPVYTSHFSSMHPTPILHFNSILSSPRDPTPMLIGGEVEEDTPGAAEEVVSIRYHQGDDTAVKLFMLATETTIQVMCTIAMLPADALPWWGNSESVHDTWDNFTDGVVCMFTIPKNFAFGFLYTLGFVLTYTGCAYLNHYSVALCSIVTQLSSPLTAFMLVIVPSWNVAGDSGGAPWYCSIIAIVLLIIAAFLYVIWEELTDAEKVESERVLKMVELKVKPLGKERH</sequence>
<evidence type="ECO:0000313" key="4">
    <source>
        <dbReference type="Proteomes" id="UP000515908"/>
    </source>
</evidence>
<name>A0A7G2CT25_9TRYP</name>
<dbReference type="AlphaFoldDB" id="A0A7G2CT25"/>
<feature type="transmembrane region" description="Helical" evidence="2">
    <location>
        <begin position="398"/>
        <end position="417"/>
    </location>
</feature>
<feature type="transmembrane region" description="Helical" evidence="2">
    <location>
        <begin position="82"/>
        <end position="100"/>
    </location>
</feature>
<dbReference type="PANTHER" id="PTHR42253">
    <property type="entry name" value="TRANSMEMBRANE PROTEIN-RELATED"/>
    <property type="match status" value="1"/>
</dbReference>